<evidence type="ECO:0000256" key="4">
    <source>
        <dbReference type="ARBA" id="ARBA00022679"/>
    </source>
</evidence>
<protein>
    <recommendedName>
        <fullName evidence="2">site-specific DNA-methyltransferase (adenine-specific)</fullName>
        <ecNumber evidence="2">2.1.1.72</ecNumber>
    </recommendedName>
</protein>
<dbReference type="PROSITE" id="PS00092">
    <property type="entry name" value="N6_MTASE"/>
    <property type="match status" value="1"/>
</dbReference>
<dbReference type="GO" id="GO:0008168">
    <property type="term" value="F:methyltransferase activity"/>
    <property type="evidence" value="ECO:0007669"/>
    <property type="project" value="UniProtKB-KW"/>
</dbReference>
<dbReference type="PRINTS" id="PR00507">
    <property type="entry name" value="N12N6MTFRASE"/>
</dbReference>
<keyword evidence="6" id="KW-0680">Restriction system</keyword>
<dbReference type="GO" id="GO:0032259">
    <property type="term" value="P:methylation"/>
    <property type="evidence" value="ECO:0007669"/>
    <property type="project" value="UniProtKB-KW"/>
</dbReference>
<evidence type="ECO:0000256" key="3">
    <source>
        <dbReference type="ARBA" id="ARBA00022603"/>
    </source>
</evidence>
<comment type="caution">
    <text evidence="9">The sequence shown here is derived from an EMBL/GenBank/DDBJ whole genome shotgun (WGS) entry which is preliminary data.</text>
</comment>
<dbReference type="EC" id="2.1.1.72" evidence="2"/>
<keyword evidence="4" id="KW-0808">Transferase</keyword>
<proteinExistence type="inferred from homology"/>
<evidence type="ECO:0000256" key="1">
    <source>
        <dbReference type="ARBA" id="ARBA00006594"/>
    </source>
</evidence>
<dbReference type="SUPFAM" id="SSF53335">
    <property type="entry name" value="S-adenosyl-L-methionine-dependent methyltransferases"/>
    <property type="match status" value="1"/>
</dbReference>
<evidence type="ECO:0000259" key="8">
    <source>
        <dbReference type="Pfam" id="PF02384"/>
    </source>
</evidence>
<evidence type="ECO:0000313" key="9">
    <source>
        <dbReference type="EMBL" id="MDV4188478.1"/>
    </source>
</evidence>
<evidence type="ECO:0000256" key="7">
    <source>
        <dbReference type="ARBA" id="ARBA00047942"/>
    </source>
</evidence>
<dbReference type="InterPro" id="IPR029063">
    <property type="entry name" value="SAM-dependent_MTases_sf"/>
</dbReference>
<keyword evidence="5" id="KW-0949">S-adenosyl-L-methionine</keyword>
<evidence type="ECO:0000256" key="5">
    <source>
        <dbReference type="ARBA" id="ARBA00022691"/>
    </source>
</evidence>
<dbReference type="EMBL" id="JAWJWI010000013">
    <property type="protein sequence ID" value="MDV4188478.1"/>
    <property type="molecule type" value="Genomic_DNA"/>
</dbReference>
<feature type="domain" description="DNA methylase adenine-specific" evidence="8">
    <location>
        <begin position="77"/>
        <end position="357"/>
    </location>
</feature>
<accession>A0ABU3YRK0</accession>
<dbReference type="PANTHER" id="PTHR42933:SF3">
    <property type="entry name" value="TYPE I RESTRICTION ENZYME MJAVIII METHYLASE SUBUNIT"/>
    <property type="match status" value="1"/>
</dbReference>
<evidence type="ECO:0000256" key="2">
    <source>
        <dbReference type="ARBA" id="ARBA00011900"/>
    </source>
</evidence>
<name>A0ABU3YRK0_9HYPH</name>
<sequence length="396" mass="43988">MPNNSLDPIVAALQPIESIEQAASLTERPFSRQLLANLTQIEPAIISGWLKFMTDDWPLEGFPEWFALKLDELGFIGNHDTPLSVSRFVASLFRNHAYKSVLDPACGTGGLLSAVSEQVGTHAALYGQEINAEAWAWACLRMLVGGQNNAQLQLGRGLIEQSFEREGFRRNYDLVLTNPPFGMHIDYEAISRSALFSEIQPEGMAPRLSSETAFVRQAFNSLSSDGIAAIIVPNGFLFRGGIDRKLRENLAARDAVKAVIGMPARLFVPGTTIETAILILSRNKTDSERGQILFIDARGLGQRDGSRIELDAKAAGKIQSTYEHWTAEDGFSEIIAVEKLDSDNFSFSPAHYINPAPRTELIDAGFRHTRMLELDQRYAILKEEYETLRSKLRETN</sequence>
<organism evidence="9 10">
    <name type="scientific">Rhizobium brockwellii</name>
    <dbReference type="NCBI Taxonomy" id="3019932"/>
    <lineage>
        <taxon>Bacteria</taxon>
        <taxon>Pseudomonadati</taxon>
        <taxon>Pseudomonadota</taxon>
        <taxon>Alphaproteobacteria</taxon>
        <taxon>Hyphomicrobiales</taxon>
        <taxon>Rhizobiaceae</taxon>
        <taxon>Rhizobium/Agrobacterium group</taxon>
        <taxon>Rhizobium</taxon>
    </lineage>
</organism>
<keyword evidence="3 9" id="KW-0489">Methyltransferase</keyword>
<dbReference type="Pfam" id="PF02384">
    <property type="entry name" value="N6_Mtase"/>
    <property type="match status" value="1"/>
</dbReference>
<keyword evidence="10" id="KW-1185">Reference proteome</keyword>
<dbReference type="Proteomes" id="UP001187203">
    <property type="component" value="Unassembled WGS sequence"/>
</dbReference>
<evidence type="ECO:0000256" key="6">
    <source>
        <dbReference type="ARBA" id="ARBA00022747"/>
    </source>
</evidence>
<dbReference type="InterPro" id="IPR051537">
    <property type="entry name" value="DNA_Adenine_Mtase"/>
</dbReference>
<dbReference type="CDD" id="cd02440">
    <property type="entry name" value="AdoMet_MTases"/>
    <property type="match status" value="1"/>
</dbReference>
<dbReference type="PANTHER" id="PTHR42933">
    <property type="entry name" value="SLR6095 PROTEIN"/>
    <property type="match status" value="1"/>
</dbReference>
<dbReference type="InterPro" id="IPR002052">
    <property type="entry name" value="DNA_methylase_N6_adenine_CS"/>
</dbReference>
<reference evidence="10" key="1">
    <citation type="journal article" date="2023" name="Int. J. Mol. Sci.">
        <title>Genomic and Metabolic Characterization of Plant Growth-Promoting Rhizobacteria Isolated from Nodules of Clovers Grown in Non-Farmed Soil.</title>
        <authorList>
            <person name="Wojcik M."/>
            <person name="Koper P."/>
            <person name="Zebracki K."/>
            <person name="Marczak M."/>
            <person name="Mazur A."/>
        </authorList>
    </citation>
    <scope>NUCLEOTIDE SEQUENCE [LARGE SCALE GENOMIC DNA]</scope>
    <source>
        <strain evidence="10">KB12</strain>
    </source>
</reference>
<dbReference type="InterPro" id="IPR003356">
    <property type="entry name" value="DNA_methylase_A-5"/>
</dbReference>
<evidence type="ECO:0000313" key="10">
    <source>
        <dbReference type="Proteomes" id="UP001187203"/>
    </source>
</evidence>
<dbReference type="RefSeq" id="WP_317276745.1">
    <property type="nucleotide sequence ID" value="NZ_JAWJWH010000012.1"/>
</dbReference>
<dbReference type="Gene3D" id="3.40.50.150">
    <property type="entry name" value="Vaccinia Virus protein VP39"/>
    <property type="match status" value="1"/>
</dbReference>
<comment type="catalytic activity">
    <reaction evidence="7">
        <text>a 2'-deoxyadenosine in DNA + S-adenosyl-L-methionine = an N(6)-methyl-2'-deoxyadenosine in DNA + S-adenosyl-L-homocysteine + H(+)</text>
        <dbReference type="Rhea" id="RHEA:15197"/>
        <dbReference type="Rhea" id="RHEA-COMP:12418"/>
        <dbReference type="Rhea" id="RHEA-COMP:12419"/>
        <dbReference type="ChEBI" id="CHEBI:15378"/>
        <dbReference type="ChEBI" id="CHEBI:57856"/>
        <dbReference type="ChEBI" id="CHEBI:59789"/>
        <dbReference type="ChEBI" id="CHEBI:90615"/>
        <dbReference type="ChEBI" id="CHEBI:90616"/>
        <dbReference type="EC" id="2.1.1.72"/>
    </reaction>
</comment>
<gene>
    <name evidence="9" type="ORF">R1523_23565</name>
</gene>
<comment type="similarity">
    <text evidence="1">Belongs to the N(4)/N(6)-methyltransferase family.</text>
</comment>